<keyword evidence="2" id="KW-1185">Reference proteome</keyword>
<sequence length="223" mass="25617">MNGRSFLKCNISNKSPTWGMLDIFMWKVIPNKFGGGKNYIQRFKDAWVIHNKTSIRIAAETYRLPVELLAGVCWIEVGGDPNFIDRVAFEVRSFDWSGPDYVDKNLTITSPPEKTSFGFVSIQLRTAAKTIGLDPIKMNSSQLRALANCIEKDIYNIDLVAKHLRQLADYDNLPSKLRMDDIKIIGARYNRGIIPTLEEIKRNTSYGKFIVNHWQRFNKLIWG</sequence>
<dbReference type="EMBL" id="CP007230">
    <property type="protein sequence ID" value="AHK21099.1"/>
    <property type="molecule type" value="Genomic_DNA"/>
</dbReference>
<accession>A0ABM5Q1C1</accession>
<gene>
    <name evidence="1" type="ORF">BF17_18835</name>
</gene>
<reference evidence="1 2" key="1">
    <citation type="journal article" date="2014" name="Genome Announc.">
        <title>Genome Sequence of Yersinia similis Y228T, a Member of the Yersinia pseudotuberculosis Complex.</title>
        <authorList>
            <person name="Sprague L.D."/>
            <person name="Neubauer H."/>
        </authorList>
    </citation>
    <scope>NUCLEOTIDE SEQUENCE [LARGE SCALE GENOMIC DNA]</scope>
    <source>
        <strain evidence="1 2">228</strain>
    </source>
</reference>
<evidence type="ECO:0000313" key="1">
    <source>
        <dbReference type="EMBL" id="AHK21099.1"/>
    </source>
</evidence>
<organism evidence="1 2">
    <name type="scientific">Yersinia similis</name>
    <dbReference type="NCBI Taxonomy" id="367190"/>
    <lineage>
        <taxon>Bacteria</taxon>
        <taxon>Pseudomonadati</taxon>
        <taxon>Pseudomonadota</taxon>
        <taxon>Gammaproteobacteria</taxon>
        <taxon>Enterobacterales</taxon>
        <taxon>Yersiniaceae</taxon>
        <taxon>Yersinia</taxon>
    </lineage>
</organism>
<name>A0ABM5Q1C1_9GAMM</name>
<evidence type="ECO:0000313" key="2">
    <source>
        <dbReference type="Proteomes" id="UP000019439"/>
    </source>
</evidence>
<dbReference type="Proteomes" id="UP000019439">
    <property type="component" value="Chromosome"/>
</dbReference>
<protein>
    <submittedName>
        <fullName evidence="1">Uncharacterized protein</fullName>
    </submittedName>
</protein>
<proteinExistence type="predicted"/>